<comment type="caution">
    <text evidence="10">The sequence shown here is derived from an EMBL/GenBank/DDBJ whole genome shotgun (WGS) entry which is preliminary data.</text>
</comment>
<dbReference type="AlphaFoldDB" id="A0A4Q2M9E1"/>
<reference evidence="9 12" key="2">
    <citation type="submission" date="2020-07" db="EMBL/GenBank/DDBJ databases">
        <title>Sequencing the genomes of 1000 actinobacteria strains.</title>
        <authorList>
            <person name="Klenk H.-P."/>
        </authorList>
    </citation>
    <scope>NUCLEOTIDE SEQUENCE [LARGE SCALE GENOMIC DNA]</scope>
    <source>
        <strain evidence="9 12">DSM 23870</strain>
    </source>
</reference>
<comment type="similarity">
    <text evidence="2 7">Belongs to the zinc-containing alcohol dehydrogenase family.</text>
</comment>
<dbReference type="FunFam" id="3.40.50.720:FF:000003">
    <property type="entry name" value="S-(hydroxymethyl)glutathione dehydrogenase"/>
    <property type="match status" value="1"/>
</dbReference>
<keyword evidence="4 7" id="KW-0862">Zinc</keyword>
<dbReference type="InterPro" id="IPR013149">
    <property type="entry name" value="ADH-like_C"/>
</dbReference>
<dbReference type="GO" id="GO:0008270">
    <property type="term" value="F:zinc ion binding"/>
    <property type="evidence" value="ECO:0007669"/>
    <property type="project" value="InterPro"/>
</dbReference>
<dbReference type="OrthoDB" id="334894at2"/>
<sequence>MKASIVREFGGGFSVADIDIDAPVGREVLVDVRASGLCHSDELAATHPLGYNPPMVLGHEVAGVVSAVGPDVTQVSVGDHVVGCLVQYCGTCRRCLEGKQTLCLNPSFTERSSDEAPRLSENGVAVAQGMGLGGFAQQVLVHEHQLAVVPDEVPWPQAALLGCGVVTGAGAVLNIADAQASDTVVIIGTGGVGLNALNGAVTAGVATIIAIDIADEKLERARSFGATHVINSATEDPVAAVLAITGVGADAVFDFVGLGPVTQQALQMVAPGGGLYLIGVLDPTATLTVSPVELLSMKRRVEGVYMGGTTAKRDIPLYARLYLEGRFELDSLVSKEISLSEVNEGYASLKDPSVARVVITDLA</sequence>
<dbReference type="GO" id="GO:0005829">
    <property type="term" value="C:cytosol"/>
    <property type="evidence" value="ECO:0007669"/>
    <property type="project" value="TreeGrafter"/>
</dbReference>
<name>A0A4Q2M9E1_9MICO</name>
<dbReference type="Proteomes" id="UP000292686">
    <property type="component" value="Unassembled WGS sequence"/>
</dbReference>
<dbReference type="EC" id="1.1.1.284" evidence="9"/>
<feature type="domain" description="Enoyl reductase (ER)" evidence="8">
    <location>
        <begin position="10"/>
        <end position="359"/>
    </location>
</feature>
<evidence type="ECO:0000259" key="8">
    <source>
        <dbReference type="SMART" id="SM00829"/>
    </source>
</evidence>
<evidence type="ECO:0000256" key="1">
    <source>
        <dbReference type="ARBA" id="ARBA00001947"/>
    </source>
</evidence>
<dbReference type="RefSeq" id="WP_129172290.1">
    <property type="nucleotide sequence ID" value="NZ_JACCBI010000001.1"/>
</dbReference>
<evidence type="ECO:0000313" key="12">
    <source>
        <dbReference type="Proteomes" id="UP000581087"/>
    </source>
</evidence>
<dbReference type="Gene3D" id="3.90.180.10">
    <property type="entry name" value="Medium-chain alcohol dehydrogenases, catalytic domain"/>
    <property type="match status" value="1"/>
</dbReference>
<evidence type="ECO:0000256" key="6">
    <source>
        <dbReference type="ARBA" id="ARBA00023027"/>
    </source>
</evidence>
<accession>A0A4Q2M9E1</accession>
<dbReference type="InterPro" id="IPR002328">
    <property type="entry name" value="ADH_Zn_CS"/>
</dbReference>
<dbReference type="Pfam" id="PF08240">
    <property type="entry name" value="ADH_N"/>
    <property type="match status" value="1"/>
</dbReference>
<evidence type="ECO:0000256" key="5">
    <source>
        <dbReference type="ARBA" id="ARBA00023002"/>
    </source>
</evidence>
<dbReference type="PROSITE" id="PS00059">
    <property type="entry name" value="ADH_ZINC"/>
    <property type="match status" value="1"/>
</dbReference>
<keyword evidence="6" id="KW-0520">NAD</keyword>
<dbReference type="Proteomes" id="UP000581087">
    <property type="component" value="Unassembled WGS sequence"/>
</dbReference>
<evidence type="ECO:0000256" key="3">
    <source>
        <dbReference type="ARBA" id="ARBA00022723"/>
    </source>
</evidence>
<protein>
    <submittedName>
        <fullName evidence="9 10">Alcohol dehydrogenase</fullName>
        <ecNumber evidence="9">1.1.1.1</ecNumber>
        <ecNumber evidence="9">1.1.1.284</ecNumber>
    </submittedName>
</protein>
<dbReference type="EMBL" id="SDPM01000001">
    <property type="protein sequence ID" value="RXZ88027.1"/>
    <property type="molecule type" value="Genomic_DNA"/>
</dbReference>
<dbReference type="PANTHER" id="PTHR43880:SF12">
    <property type="entry name" value="ALCOHOL DEHYDROGENASE CLASS-3"/>
    <property type="match status" value="1"/>
</dbReference>
<organism evidence="10 11">
    <name type="scientific">Agromyces atrinae</name>
    <dbReference type="NCBI Taxonomy" id="592376"/>
    <lineage>
        <taxon>Bacteria</taxon>
        <taxon>Bacillati</taxon>
        <taxon>Actinomycetota</taxon>
        <taxon>Actinomycetes</taxon>
        <taxon>Micrococcales</taxon>
        <taxon>Microbacteriaceae</taxon>
        <taxon>Agromyces</taxon>
    </lineage>
</organism>
<dbReference type="InterPro" id="IPR020843">
    <property type="entry name" value="ER"/>
</dbReference>
<keyword evidence="11" id="KW-1185">Reference proteome</keyword>
<evidence type="ECO:0000313" key="9">
    <source>
        <dbReference type="EMBL" id="NYD67789.1"/>
    </source>
</evidence>
<reference evidence="10 11" key="1">
    <citation type="submission" date="2019-01" db="EMBL/GenBank/DDBJ databases">
        <title>Agromyces.</title>
        <authorList>
            <person name="Li J."/>
        </authorList>
    </citation>
    <scope>NUCLEOTIDE SEQUENCE [LARGE SCALE GENOMIC DNA]</scope>
    <source>
        <strain evidence="10 11">DSM 23870</strain>
    </source>
</reference>
<dbReference type="InterPro" id="IPR036291">
    <property type="entry name" value="NAD(P)-bd_dom_sf"/>
</dbReference>
<keyword evidence="5 9" id="KW-0560">Oxidoreductase</keyword>
<dbReference type="InterPro" id="IPR013154">
    <property type="entry name" value="ADH-like_N"/>
</dbReference>
<dbReference type="PANTHER" id="PTHR43880">
    <property type="entry name" value="ALCOHOL DEHYDROGENASE"/>
    <property type="match status" value="1"/>
</dbReference>
<keyword evidence="3 7" id="KW-0479">Metal-binding</keyword>
<dbReference type="SMART" id="SM00829">
    <property type="entry name" value="PKS_ER"/>
    <property type="match status" value="1"/>
</dbReference>
<dbReference type="EMBL" id="JACCBI010000001">
    <property type="protein sequence ID" value="NYD67789.1"/>
    <property type="molecule type" value="Genomic_DNA"/>
</dbReference>
<evidence type="ECO:0000256" key="4">
    <source>
        <dbReference type="ARBA" id="ARBA00022833"/>
    </source>
</evidence>
<comment type="cofactor">
    <cofactor evidence="1 7">
        <name>Zn(2+)</name>
        <dbReference type="ChEBI" id="CHEBI:29105"/>
    </cofactor>
</comment>
<dbReference type="Gene3D" id="3.40.50.720">
    <property type="entry name" value="NAD(P)-binding Rossmann-like Domain"/>
    <property type="match status" value="1"/>
</dbReference>
<evidence type="ECO:0000313" key="10">
    <source>
        <dbReference type="EMBL" id="RXZ88027.1"/>
    </source>
</evidence>
<dbReference type="GO" id="GO:0046294">
    <property type="term" value="P:formaldehyde catabolic process"/>
    <property type="evidence" value="ECO:0007669"/>
    <property type="project" value="TreeGrafter"/>
</dbReference>
<proteinExistence type="inferred from homology"/>
<evidence type="ECO:0000256" key="2">
    <source>
        <dbReference type="ARBA" id="ARBA00008072"/>
    </source>
</evidence>
<evidence type="ECO:0000256" key="7">
    <source>
        <dbReference type="RuleBase" id="RU361277"/>
    </source>
</evidence>
<dbReference type="SUPFAM" id="SSF50129">
    <property type="entry name" value="GroES-like"/>
    <property type="match status" value="1"/>
</dbReference>
<dbReference type="SUPFAM" id="SSF51735">
    <property type="entry name" value="NAD(P)-binding Rossmann-fold domains"/>
    <property type="match status" value="1"/>
</dbReference>
<evidence type="ECO:0000313" key="11">
    <source>
        <dbReference type="Proteomes" id="UP000292686"/>
    </source>
</evidence>
<dbReference type="Pfam" id="PF00107">
    <property type="entry name" value="ADH_zinc_N"/>
    <property type="match status" value="1"/>
</dbReference>
<dbReference type="EC" id="1.1.1.1" evidence="9"/>
<dbReference type="InterPro" id="IPR011032">
    <property type="entry name" value="GroES-like_sf"/>
</dbReference>
<dbReference type="GO" id="GO:0051903">
    <property type="term" value="F:S-(hydroxymethyl)glutathione dehydrogenase [NAD(P)+] activity"/>
    <property type="evidence" value="ECO:0007669"/>
    <property type="project" value="UniProtKB-EC"/>
</dbReference>
<dbReference type="GO" id="GO:0004022">
    <property type="term" value="F:alcohol dehydrogenase (NAD+) activity"/>
    <property type="evidence" value="ECO:0007669"/>
    <property type="project" value="UniProtKB-EC"/>
</dbReference>
<gene>
    <name evidence="9" type="ORF">BJ972_002308</name>
    <name evidence="10" type="ORF">ESP50_02225</name>
</gene>